<reference evidence="6 7" key="1">
    <citation type="submission" date="2020-01" db="EMBL/GenBank/DDBJ databases">
        <title>Genome sequencing of strain KACC 21265.</title>
        <authorList>
            <person name="Heo J."/>
            <person name="Kim S.-J."/>
            <person name="Kim J.-S."/>
            <person name="Hong S.-B."/>
            <person name="Kwon S.-W."/>
        </authorList>
    </citation>
    <scope>NUCLEOTIDE SEQUENCE [LARGE SCALE GENOMIC DNA]</scope>
    <source>
        <strain evidence="6 7">KACC 21265</strain>
    </source>
</reference>
<evidence type="ECO:0000259" key="4">
    <source>
        <dbReference type="PROSITE" id="PS50113"/>
    </source>
</evidence>
<keyword evidence="3" id="KW-0175">Coiled coil</keyword>
<feature type="coiled-coil region" evidence="3">
    <location>
        <begin position="125"/>
        <end position="162"/>
    </location>
</feature>
<dbReference type="PROSITE" id="PS50887">
    <property type="entry name" value="GGDEF"/>
    <property type="match status" value="1"/>
</dbReference>
<comment type="catalytic activity">
    <reaction evidence="2">
        <text>2 GTP = 3',3'-c-di-GMP + 2 diphosphate</text>
        <dbReference type="Rhea" id="RHEA:24898"/>
        <dbReference type="ChEBI" id="CHEBI:33019"/>
        <dbReference type="ChEBI" id="CHEBI:37565"/>
        <dbReference type="ChEBI" id="CHEBI:58805"/>
        <dbReference type="EC" id="2.7.7.65"/>
    </reaction>
</comment>
<dbReference type="EC" id="2.7.7.65" evidence="1"/>
<dbReference type="GO" id="GO:0052621">
    <property type="term" value="F:diguanylate cyclase activity"/>
    <property type="evidence" value="ECO:0007669"/>
    <property type="project" value="UniProtKB-EC"/>
</dbReference>
<dbReference type="KEGG" id="xyk:GT347_20910"/>
<sequence>MSQRDRDRERLELALDAAGLDLWENNLVTGEVIQHAARTFRELGYPDEEVPQLVANSLDLVHEDDRDRLGTALGELLAGSTADYRCEFRLRARTGDWVWYANHGRVMEGEGGRPGERFVGVTFNIDERKRRETELADIYRQLEEQNQQLHRLIASLELLAATDALTGLANRRTLMESSARECKRAERYGHALAMLLVDIDRFKDINDRWGHLVGDHVICAAAELCRQGIRQGVDIAARLGGEEFVLLLPETDGRGAMALADKLRLAMAGHCVADGDGQPVPFTVSIGVASFEPGLSHMQLLHHADKALYRAKHQGRNRVHRFEDVAAG</sequence>
<dbReference type="GO" id="GO:0005886">
    <property type="term" value="C:plasma membrane"/>
    <property type="evidence" value="ECO:0007669"/>
    <property type="project" value="TreeGrafter"/>
</dbReference>
<dbReference type="FunFam" id="3.30.70.270:FF:000001">
    <property type="entry name" value="Diguanylate cyclase domain protein"/>
    <property type="match status" value="1"/>
</dbReference>
<evidence type="ECO:0000256" key="2">
    <source>
        <dbReference type="ARBA" id="ARBA00034247"/>
    </source>
</evidence>
<feature type="domain" description="GGDEF" evidence="5">
    <location>
        <begin position="190"/>
        <end position="324"/>
    </location>
</feature>
<evidence type="ECO:0000313" key="6">
    <source>
        <dbReference type="EMBL" id="QHJ00224.1"/>
    </source>
</evidence>
<dbReference type="CDD" id="cd00130">
    <property type="entry name" value="PAS"/>
    <property type="match status" value="1"/>
</dbReference>
<dbReference type="CDD" id="cd01949">
    <property type="entry name" value="GGDEF"/>
    <property type="match status" value="1"/>
</dbReference>
<dbReference type="InterPro" id="IPR050469">
    <property type="entry name" value="Diguanylate_Cyclase"/>
</dbReference>
<accession>A0A857JAI1</accession>
<dbReference type="Proteomes" id="UP000464787">
    <property type="component" value="Chromosome"/>
</dbReference>
<dbReference type="PANTHER" id="PTHR45138">
    <property type="entry name" value="REGULATORY COMPONENTS OF SENSORY TRANSDUCTION SYSTEM"/>
    <property type="match status" value="1"/>
</dbReference>
<dbReference type="AlphaFoldDB" id="A0A857JAI1"/>
<dbReference type="NCBIfam" id="TIGR00229">
    <property type="entry name" value="sensory_box"/>
    <property type="match status" value="1"/>
</dbReference>
<dbReference type="InterPro" id="IPR000700">
    <property type="entry name" value="PAS-assoc_C"/>
</dbReference>
<dbReference type="InterPro" id="IPR035965">
    <property type="entry name" value="PAS-like_dom_sf"/>
</dbReference>
<dbReference type="InterPro" id="IPR000160">
    <property type="entry name" value="GGDEF_dom"/>
</dbReference>
<dbReference type="SUPFAM" id="SSF55785">
    <property type="entry name" value="PYP-like sensor domain (PAS domain)"/>
    <property type="match status" value="1"/>
</dbReference>
<dbReference type="InterPro" id="IPR043128">
    <property type="entry name" value="Rev_trsase/Diguanyl_cyclase"/>
</dbReference>
<evidence type="ECO:0000313" key="7">
    <source>
        <dbReference type="Proteomes" id="UP000464787"/>
    </source>
</evidence>
<dbReference type="NCBIfam" id="TIGR00254">
    <property type="entry name" value="GGDEF"/>
    <property type="match status" value="1"/>
</dbReference>
<evidence type="ECO:0000256" key="1">
    <source>
        <dbReference type="ARBA" id="ARBA00012528"/>
    </source>
</evidence>
<dbReference type="InterPro" id="IPR013655">
    <property type="entry name" value="PAS_fold_3"/>
</dbReference>
<dbReference type="Gene3D" id="3.30.450.20">
    <property type="entry name" value="PAS domain"/>
    <property type="match status" value="1"/>
</dbReference>
<keyword evidence="7" id="KW-1185">Reference proteome</keyword>
<dbReference type="SUPFAM" id="SSF55073">
    <property type="entry name" value="Nucleotide cyclase"/>
    <property type="match status" value="1"/>
</dbReference>
<evidence type="ECO:0000256" key="3">
    <source>
        <dbReference type="SAM" id="Coils"/>
    </source>
</evidence>
<evidence type="ECO:0000259" key="5">
    <source>
        <dbReference type="PROSITE" id="PS50887"/>
    </source>
</evidence>
<dbReference type="PANTHER" id="PTHR45138:SF9">
    <property type="entry name" value="DIGUANYLATE CYCLASE DGCM-RELATED"/>
    <property type="match status" value="1"/>
</dbReference>
<protein>
    <recommendedName>
        <fullName evidence="1">diguanylate cyclase</fullName>
        <ecNumber evidence="1">2.7.7.65</ecNumber>
    </recommendedName>
</protein>
<gene>
    <name evidence="6" type="ORF">GT347_20910</name>
</gene>
<dbReference type="Gene3D" id="3.30.70.270">
    <property type="match status" value="1"/>
</dbReference>
<dbReference type="GO" id="GO:0043709">
    <property type="term" value="P:cell adhesion involved in single-species biofilm formation"/>
    <property type="evidence" value="ECO:0007669"/>
    <property type="project" value="TreeGrafter"/>
</dbReference>
<name>A0A857JAI1_9BURK</name>
<dbReference type="SMART" id="SM00267">
    <property type="entry name" value="GGDEF"/>
    <property type="match status" value="1"/>
</dbReference>
<feature type="domain" description="PAC" evidence="4">
    <location>
        <begin position="84"/>
        <end position="137"/>
    </location>
</feature>
<organism evidence="6 7">
    <name type="scientific">Xylophilus rhododendri</name>
    <dbReference type="NCBI Taxonomy" id="2697032"/>
    <lineage>
        <taxon>Bacteria</taxon>
        <taxon>Pseudomonadati</taxon>
        <taxon>Pseudomonadota</taxon>
        <taxon>Betaproteobacteria</taxon>
        <taxon>Burkholderiales</taxon>
        <taxon>Xylophilus</taxon>
    </lineage>
</organism>
<dbReference type="GO" id="GO:1902201">
    <property type="term" value="P:negative regulation of bacterial-type flagellum-dependent cell motility"/>
    <property type="evidence" value="ECO:0007669"/>
    <property type="project" value="TreeGrafter"/>
</dbReference>
<dbReference type="PROSITE" id="PS50113">
    <property type="entry name" value="PAC"/>
    <property type="match status" value="1"/>
</dbReference>
<dbReference type="Pfam" id="PF08447">
    <property type="entry name" value="PAS_3"/>
    <property type="match status" value="1"/>
</dbReference>
<dbReference type="RefSeq" id="WP_160554034.1">
    <property type="nucleotide sequence ID" value="NZ_CP047650.1"/>
</dbReference>
<proteinExistence type="predicted"/>
<dbReference type="Pfam" id="PF00990">
    <property type="entry name" value="GGDEF"/>
    <property type="match status" value="1"/>
</dbReference>
<dbReference type="InterPro" id="IPR029787">
    <property type="entry name" value="Nucleotide_cyclase"/>
</dbReference>
<dbReference type="InterPro" id="IPR000014">
    <property type="entry name" value="PAS"/>
</dbReference>
<dbReference type="EMBL" id="CP047650">
    <property type="protein sequence ID" value="QHJ00224.1"/>
    <property type="molecule type" value="Genomic_DNA"/>
</dbReference>